<dbReference type="PANTHER" id="PTHR22814">
    <property type="entry name" value="COPPER TRANSPORT PROTEIN ATOX1-RELATED"/>
    <property type="match status" value="1"/>
</dbReference>
<dbReference type="PROSITE" id="PS50846">
    <property type="entry name" value="HMA_2"/>
    <property type="match status" value="1"/>
</dbReference>
<keyword evidence="3" id="KW-0732">Signal</keyword>
<dbReference type="OrthoDB" id="666972at2759"/>
<dbReference type="Pfam" id="PF00403">
    <property type="entry name" value="HMA"/>
    <property type="match status" value="1"/>
</dbReference>
<dbReference type="Gene3D" id="3.30.70.100">
    <property type="match status" value="1"/>
</dbReference>
<protein>
    <recommendedName>
        <fullName evidence="4">HMA domain-containing protein</fullName>
    </recommendedName>
</protein>
<gene>
    <name evidence="5" type="ORF">SADUNF_Sadunf03G0086700</name>
</gene>
<dbReference type="EMBL" id="JADGMS010000003">
    <property type="protein sequence ID" value="KAF9685752.1"/>
    <property type="molecule type" value="Genomic_DNA"/>
</dbReference>
<keyword evidence="1" id="KW-0479">Metal-binding</keyword>
<dbReference type="CDD" id="cd00371">
    <property type="entry name" value="HMA"/>
    <property type="match status" value="1"/>
</dbReference>
<dbReference type="PANTHER" id="PTHR22814:SF287">
    <property type="entry name" value="COPPER TRANSPORT PROTEIN ATX1"/>
    <property type="match status" value="1"/>
</dbReference>
<feature type="compositionally biased region" description="Polar residues" evidence="2">
    <location>
        <begin position="59"/>
        <end position="82"/>
    </location>
</feature>
<evidence type="ECO:0000313" key="5">
    <source>
        <dbReference type="EMBL" id="KAF9685752.1"/>
    </source>
</evidence>
<evidence type="ECO:0000256" key="2">
    <source>
        <dbReference type="SAM" id="MobiDB-lite"/>
    </source>
</evidence>
<organism evidence="5 6">
    <name type="scientific">Salix dunnii</name>
    <dbReference type="NCBI Taxonomy" id="1413687"/>
    <lineage>
        <taxon>Eukaryota</taxon>
        <taxon>Viridiplantae</taxon>
        <taxon>Streptophyta</taxon>
        <taxon>Embryophyta</taxon>
        <taxon>Tracheophyta</taxon>
        <taxon>Spermatophyta</taxon>
        <taxon>Magnoliopsida</taxon>
        <taxon>eudicotyledons</taxon>
        <taxon>Gunneridae</taxon>
        <taxon>Pentapetalae</taxon>
        <taxon>rosids</taxon>
        <taxon>fabids</taxon>
        <taxon>Malpighiales</taxon>
        <taxon>Salicaceae</taxon>
        <taxon>Saliceae</taxon>
        <taxon>Salix</taxon>
    </lineage>
</organism>
<feature type="signal peptide" evidence="3">
    <location>
        <begin position="1"/>
        <end position="22"/>
    </location>
</feature>
<evidence type="ECO:0000256" key="1">
    <source>
        <dbReference type="ARBA" id="ARBA00022723"/>
    </source>
</evidence>
<evidence type="ECO:0000313" key="6">
    <source>
        <dbReference type="Proteomes" id="UP000657918"/>
    </source>
</evidence>
<accession>A0A835KE42</accession>
<feature type="chain" id="PRO_5032282080" description="HMA domain-containing protein" evidence="3">
    <location>
        <begin position="23"/>
        <end position="173"/>
    </location>
</feature>
<evidence type="ECO:0000256" key="3">
    <source>
        <dbReference type="SAM" id="SignalP"/>
    </source>
</evidence>
<comment type="caution">
    <text evidence="5">The sequence shown here is derived from an EMBL/GenBank/DDBJ whole genome shotgun (WGS) entry which is preliminary data.</text>
</comment>
<dbReference type="FunFam" id="3.30.70.100:FF:000042">
    <property type="entry name" value="Copper chaperone for superoxide dismutase"/>
    <property type="match status" value="1"/>
</dbReference>
<feature type="region of interest" description="Disordered" evidence="2">
    <location>
        <begin position="59"/>
        <end position="83"/>
    </location>
</feature>
<proteinExistence type="predicted"/>
<dbReference type="GO" id="GO:0046872">
    <property type="term" value="F:metal ion binding"/>
    <property type="evidence" value="ECO:0007669"/>
    <property type="project" value="UniProtKB-KW"/>
</dbReference>
<name>A0A835KE42_9ROSI</name>
<dbReference type="InterPro" id="IPR006121">
    <property type="entry name" value="HMA_dom"/>
</dbReference>
<dbReference type="SUPFAM" id="SSF55008">
    <property type="entry name" value="HMA, heavy metal-associated domain"/>
    <property type="match status" value="1"/>
</dbReference>
<reference evidence="5 6" key="1">
    <citation type="submission" date="2020-10" db="EMBL/GenBank/DDBJ databases">
        <title>Plant Genome Project.</title>
        <authorList>
            <person name="Zhang R.-G."/>
        </authorList>
    </citation>
    <scope>NUCLEOTIDE SEQUENCE [LARGE SCALE GENOMIC DNA]</scope>
    <source>
        <strain evidence="5">FAFU-HL-1</strain>
        <tissue evidence="5">Leaf</tissue>
    </source>
</reference>
<feature type="domain" description="HMA" evidence="4">
    <location>
        <begin position="89"/>
        <end position="152"/>
    </location>
</feature>
<evidence type="ECO:0000259" key="4">
    <source>
        <dbReference type="PROSITE" id="PS50846"/>
    </source>
</evidence>
<dbReference type="Proteomes" id="UP000657918">
    <property type="component" value="Unassembled WGS sequence"/>
</dbReference>
<sequence>MAFLRSVTKTAIAASALPAALAFSSLSPPSPNPKPPNLLFLSPSSSPLTSARFGLVKNLTQPPSSLSMDTPTSSQKPISQDNGALPEPELLTEFMVDMKCEGCVNSVRNKLKTVNGVKNVEVDLANQVVRILGSSPVKTMTEALEQTGRNARVIGQGIPEGWLAQLVVLSHSA</sequence>
<keyword evidence="6" id="KW-1185">Reference proteome</keyword>
<dbReference type="InterPro" id="IPR036163">
    <property type="entry name" value="HMA_dom_sf"/>
</dbReference>
<dbReference type="AlphaFoldDB" id="A0A835KE42"/>